<dbReference type="InterPro" id="IPR004360">
    <property type="entry name" value="Glyas_Fos-R_dOase_dom"/>
</dbReference>
<reference evidence="2 5" key="2">
    <citation type="submission" date="2017-08" db="EMBL/GenBank/DDBJ databases">
        <title>The complete genome sequence of moderately halophilic actinomycete Actinopolyspora erythraea YIM 90600, the producer of novel erythromycin, novel actinopolysporins A-C and tubercidin.</title>
        <authorList>
            <person name="Yin M."/>
            <person name="Tang S."/>
        </authorList>
    </citation>
    <scope>NUCLEOTIDE SEQUENCE [LARGE SCALE GENOMIC DNA]</scope>
    <source>
        <strain evidence="2 5">YIM 90600</strain>
    </source>
</reference>
<evidence type="ECO:0000313" key="2">
    <source>
        <dbReference type="EMBL" id="ASU78825.1"/>
    </source>
</evidence>
<dbReference type="InterPro" id="IPR052164">
    <property type="entry name" value="Anthracycline_SecMetBiosynth"/>
</dbReference>
<protein>
    <submittedName>
        <fullName evidence="3">Hydroxylase</fullName>
    </submittedName>
    <submittedName>
        <fullName evidence="2">VOC family protein</fullName>
    </submittedName>
</protein>
<dbReference type="PROSITE" id="PS51819">
    <property type="entry name" value="VOC"/>
    <property type="match status" value="2"/>
</dbReference>
<proteinExistence type="predicted"/>
<dbReference type="HOGENOM" id="CLU_069623_3_0_11"/>
<dbReference type="Proteomes" id="UP000215043">
    <property type="component" value="Chromosome"/>
</dbReference>
<dbReference type="PANTHER" id="PTHR33993:SF10">
    <property type="entry name" value="CONSERVED PROTEIN"/>
    <property type="match status" value="1"/>
</dbReference>
<accession>A0A099D5X4</accession>
<feature type="domain" description="VOC" evidence="1">
    <location>
        <begin position="137"/>
        <end position="260"/>
    </location>
</feature>
<dbReference type="Gene3D" id="3.10.180.10">
    <property type="entry name" value="2,3-Dihydroxybiphenyl 1,2-Dioxygenase, domain 1"/>
    <property type="match status" value="2"/>
</dbReference>
<dbReference type="EMBL" id="CP022752">
    <property type="protein sequence ID" value="ASU78825.1"/>
    <property type="molecule type" value="Genomic_DNA"/>
</dbReference>
<dbReference type="AlphaFoldDB" id="A0A099D5X4"/>
<gene>
    <name evidence="2" type="ORF">CDG81_11655</name>
    <name evidence="3" type="ORF">IL38_11735</name>
</gene>
<dbReference type="PANTHER" id="PTHR33993">
    <property type="entry name" value="GLYOXALASE-RELATED"/>
    <property type="match status" value="1"/>
</dbReference>
<dbReference type="RefSeq" id="WP_043573327.1">
    <property type="nucleotide sequence ID" value="NZ_CP022752.1"/>
</dbReference>
<sequence>MITTDFVAGQPCWLDLGAPDVGAAAEFYGTVFGWEYTPEGGEGEGHGVFRTAGRVVAALGPLTERGARSAWLIYFRTTDADEAARAVRRLGGTVRVEPFDADGRARLAQFADPAGTRFAVWQAGRLPGVELVGEPVSLNWIELCTSDVTAAKEFYGELFGWWTRDIPLPGGGGTYSLIAPGEGAEERTHGGMVWLPADSLGADRTPYWHPVFTVSDCDRTAELVAEGGGSVVMGPENAEGVGRLAVCLDQAGAEFVVLRPEG</sequence>
<dbReference type="Proteomes" id="UP000029737">
    <property type="component" value="Unassembled WGS sequence"/>
</dbReference>
<evidence type="ECO:0000313" key="3">
    <source>
        <dbReference type="EMBL" id="KGI81341.1"/>
    </source>
</evidence>
<feature type="domain" description="VOC" evidence="1">
    <location>
        <begin position="10"/>
        <end position="123"/>
    </location>
</feature>
<organism evidence="2 5">
    <name type="scientific">Actinopolyspora erythraea</name>
    <dbReference type="NCBI Taxonomy" id="414996"/>
    <lineage>
        <taxon>Bacteria</taxon>
        <taxon>Bacillati</taxon>
        <taxon>Actinomycetota</taxon>
        <taxon>Actinomycetes</taxon>
        <taxon>Actinopolysporales</taxon>
        <taxon>Actinopolysporaceae</taxon>
        <taxon>Actinopolyspora</taxon>
    </lineage>
</organism>
<dbReference type="Pfam" id="PF00903">
    <property type="entry name" value="Glyoxalase"/>
    <property type="match status" value="2"/>
</dbReference>
<dbReference type="InterPro" id="IPR029068">
    <property type="entry name" value="Glyas_Bleomycin-R_OHBP_Dase"/>
</dbReference>
<dbReference type="KEGG" id="aey:CDG81_11655"/>
<keyword evidence="4" id="KW-1185">Reference proteome</keyword>
<name>A0A099D5X4_9ACTN</name>
<dbReference type="OrthoDB" id="9793039at2"/>
<dbReference type="EMBL" id="JPMV01000019">
    <property type="protein sequence ID" value="KGI81341.1"/>
    <property type="molecule type" value="Genomic_DNA"/>
</dbReference>
<evidence type="ECO:0000313" key="4">
    <source>
        <dbReference type="Proteomes" id="UP000029737"/>
    </source>
</evidence>
<dbReference type="CDD" id="cd07247">
    <property type="entry name" value="SgaA_N_like"/>
    <property type="match status" value="2"/>
</dbReference>
<reference evidence="3 4" key="1">
    <citation type="journal article" date="2014" name="PLoS ONE">
        <title>Identification and Characterization of a New Erythromycin Biosynthetic Gene Cluster in Actinopolyspora erythraea YIM90600, a Novel Erythronolide-Producing Halophilic Actinomycete Isolated from Salt Field.</title>
        <authorList>
            <person name="Chen D."/>
            <person name="Feng J."/>
            <person name="Huang L."/>
            <person name="Zhang Q."/>
            <person name="Wu J."/>
            <person name="Zhu X."/>
            <person name="Duan Y."/>
            <person name="Xu Z."/>
        </authorList>
    </citation>
    <scope>NUCLEOTIDE SEQUENCE [LARGE SCALE GENOMIC DNA]</scope>
    <source>
        <strain evidence="3 4">YIM90600</strain>
    </source>
</reference>
<dbReference type="SUPFAM" id="SSF54593">
    <property type="entry name" value="Glyoxalase/Bleomycin resistance protein/Dihydroxybiphenyl dioxygenase"/>
    <property type="match status" value="2"/>
</dbReference>
<evidence type="ECO:0000259" key="1">
    <source>
        <dbReference type="PROSITE" id="PS51819"/>
    </source>
</evidence>
<dbReference type="InterPro" id="IPR037523">
    <property type="entry name" value="VOC_core"/>
</dbReference>
<evidence type="ECO:0000313" key="5">
    <source>
        <dbReference type="Proteomes" id="UP000215043"/>
    </source>
</evidence>
<dbReference type="eggNOG" id="COG3324">
    <property type="taxonomic scope" value="Bacteria"/>
</dbReference>